<dbReference type="SMART" id="SM00354">
    <property type="entry name" value="HTH_LACI"/>
    <property type="match status" value="1"/>
</dbReference>
<evidence type="ECO:0000313" key="6">
    <source>
        <dbReference type="EMBL" id="TQL34504.1"/>
    </source>
</evidence>
<dbReference type="CDD" id="cd06288">
    <property type="entry name" value="PBP1_sucrose_transcription_regulator"/>
    <property type="match status" value="1"/>
</dbReference>
<dbReference type="CDD" id="cd01392">
    <property type="entry name" value="HTH_LacI"/>
    <property type="match status" value="1"/>
</dbReference>
<dbReference type="PANTHER" id="PTHR30146:SF148">
    <property type="entry name" value="HTH-TYPE TRANSCRIPTIONAL REPRESSOR PURR-RELATED"/>
    <property type="match status" value="1"/>
</dbReference>
<dbReference type="AlphaFoldDB" id="A0A542XFA2"/>
<dbReference type="InterPro" id="IPR028082">
    <property type="entry name" value="Peripla_BP_I"/>
</dbReference>
<dbReference type="PROSITE" id="PS50932">
    <property type="entry name" value="HTH_LACI_2"/>
    <property type="match status" value="1"/>
</dbReference>
<dbReference type="InterPro" id="IPR046335">
    <property type="entry name" value="LacI/GalR-like_sensor"/>
</dbReference>
<dbReference type="SUPFAM" id="SSF47413">
    <property type="entry name" value="lambda repressor-like DNA-binding domains"/>
    <property type="match status" value="1"/>
</dbReference>
<evidence type="ECO:0000313" key="7">
    <source>
        <dbReference type="Proteomes" id="UP000318336"/>
    </source>
</evidence>
<dbReference type="OrthoDB" id="9798934at2"/>
<sequence>MARREATAADVAKKAGVSRTAVSFVLNDKDAGNIAPATRERILAAAQELGYVPHPVARSLRTQRTQMVGLITDAIATSPFAGQLLGGAADRARERGHLVAVFDSQERPALEAQAAEELRYRRVDGLLYAAMSLREVGEVPGVGLPTVLANCYDADDAHPSVAPDEVRAGETVADFLVGMGHRDVGVLISDLVVAGTLRLQGLRAGLARESLQPKVIEHLDDGWTIDAGYAATMRVLQGEDPPTALFCVNDRVAAGAVLAATRLGLDVPGDLSVMGFDDQEELAANFVPGLTTMALPHRAMGEVAMDRLLDAVEGISDPGPRRLLLESPLVQRESVGPPR</sequence>
<keyword evidence="7" id="KW-1185">Reference proteome</keyword>
<protein>
    <submittedName>
        <fullName evidence="6">LacI family transcriptional regulator</fullName>
    </submittedName>
</protein>
<dbReference type="InterPro" id="IPR000843">
    <property type="entry name" value="HTH_LacI"/>
</dbReference>
<dbReference type="SUPFAM" id="SSF53822">
    <property type="entry name" value="Periplasmic binding protein-like I"/>
    <property type="match status" value="1"/>
</dbReference>
<dbReference type="Pfam" id="PF00356">
    <property type="entry name" value="LacI"/>
    <property type="match status" value="1"/>
</dbReference>
<evidence type="ECO:0000256" key="4">
    <source>
        <dbReference type="ARBA" id="ARBA00023163"/>
    </source>
</evidence>
<dbReference type="RefSeq" id="WP_142006810.1">
    <property type="nucleotide sequence ID" value="NZ_CAJTBP010000001.1"/>
</dbReference>
<proteinExistence type="predicted"/>
<dbReference type="Pfam" id="PF13377">
    <property type="entry name" value="Peripla_BP_3"/>
    <property type="match status" value="1"/>
</dbReference>
<accession>A0A542XFA2</accession>
<evidence type="ECO:0000256" key="3">
    <source>
        <dbReference type="ARBA" id="ARBA00023125"/>
    </source>
</evidence>
<feature type="domain" description="HTH lacI-type" evidence="5">
    <location>
        <begin position="6"/>
        <end position="62"/>
    </location>
</feature>
<gene>
    <name evidence="6" type="ORF">FB554_2679</name>
</gene>
<dbReference type="Gene3D" id="3.40.50.2300">
    <property type="match status" value="2"/>
</dbReference>
<evidence type="ECO:0000259" key="5">
    <source>
        <dbReference type="PROSITE" id="PS50932"/>
    </source>
</evidence>
<dbReference type="GO" id="GO:0000976">
    <property type="term" value="F:transcription cis-regulatory region binding"/>
    <property type="evidence" value="ECO:0007669"/>
    <property type="project" value="TreeGrafter"/>
</dbReference>
<dbReference type="Proteomes" id="UP000318336">
    <property type="component" value="Unassembled WGS sequence"/>
</dbReference>
<dbReference type="PANTHER" id="PTHR30146">
    <property type="entry name" value="LACI-RELATED TRANSCRIPTIONAL REPRESSOR"/>
    <property type="match status" value="1"/>
</dbReference>
<keyword evidence="1" id="KW-0678">Repressor</keyword>
<evidence type="ECO:0000256" key="2">
    <source>
        <dbReference type="ARBA" id="ARBA00023015"/>
    </source>
</evidence>
<dbReference type="EMBL" id="VFOK01000001">
    <property type="protein sequence ID" value="TQL34504.1"/>
    <property type="molecule type" value="Genomic_DNA"/>
</dbReference>
<keyword evidence="4" id="KW-0804">Transcription</keyword>
<organism evidence="6 7">
    <name type="scientific">Barrientosiimonas humi</name>
    <dbReference type="NCBI Taxonomy" id="999931"/>
    <lineage>
        <taxon>Bacteria</taxon>
        <taxon>Bacillati</taxon>
        <taxon>Actinomycetota</taxon>
        <taxon>Actinomycetes</taxon>
        <taxon>Micrococcales</taxon>
        <taxon>Dermacoccaceae</taxon>
        <taxon>Barrientosiimonas</taxon>
    </lineage>
</organism>
<keyword evidence="2" id="KW-0805">Transcription regulation</keyword>
<dbReference type="GO" id="GO:0003700">
    <property type="term" value="F:DNA-binding transcription factor activity"/>
    <property type="evidence" value="ECO:0007669"/>
    <property type="project" value="TreeGrafter"/>
</dbReference>
<dbReference type="Gene3D" id="1.10.260.40">
    <property type="entry name" value="lambda repressor-like DNA-binding domains"/>
    <property type="match status" value="1"/>
</dbReference>
<comment type="caution">
    <text evidence="6">The sequence shown here is derived from an EMBL/GenBank/DDBJ whole genome shotgun (WGS) entry which is preliminary data.</text>
</comment>
<name>A0A542XFA2_9MICO</name>
<dbReference type="InterPro" id="IPR010982">
    <property type="entry name" value="Lambda_DNA-bd_dom_sf"/>
</dbReference>
<keyword evidence="3" id="KW-0238">DNA-binding</keyword>
<reference evidence="6 7" key="1">
    <citation type="submission" date="2019-06" db="EMBL/GenBank/DDBJ databases">
        <title>Sequencing the genomes of 1000 actinobacteria strains.</title>
        <authorList>
            <person name="Klenk H.-P."/>
        </authorList>
    </citation>
    <scope>NUCLEOTIDE SEQUENCE [LARGE SCALE GENOMIC DNA]</scope>
    <source>
        <strain evidence="6 7">DSM 24617</strain>
    </source>
</reference>
<evidence type="ECO:0000256" key="1">
    <source>
        <dbReference type="ARBA" id="ARBA00022491"/>
    </source>
</evidence>